<gene>
    <name evidence="2" type="ORF">BCV69DRAFT_282744</name>
</gene>
<dbReference type="AlphaFoldDB" id="A0A316U7V6"/>
<keyword evidence="3" id="KW-1185">Reference proteome</keyword>
<reference evidence="2 3" key="1">
    <citation type="journal article" date="2018" name="Mol. Biol. Evol.">
        <title>Broad Genomic Sampling Reveals a Smut Pathogenic Ancestry of the Fungal Clade Ustilaginomycotina.</title>
        <authorList>
            <person name="Kijpornyongpan T."/>
            <person name="Mondo S.J."/>
            <person name="Barry K."/>
            <person name="Sandor L."/>
            <person name="Lee J."/>
            <person name="Lipzen A."/>
            <person name="Pangilinan J."/>
            <person name="LaButti K."/>
            <person name="Hainaut M."/>
            <person name="Henrissat B."/>
            <person name="Grigoriev I.V."/>
            <person name="Spatafora J.W."/>
            <person name="Aime M.C."/>
        </authorList>
    </citation>
    <scope>NUCLEOTIDE SEQUENCE [LARGE SCALE GENOMIC DNA]</scope>
    <source>
        <strain evidence="2 3">MCA 4718</strain>
    </source>
</reference>
<dbReference type="RefSeq" id="XP_025347691.1">
    <property type="nucleotide sequence ID" value="XM_025492456.1"/>
</dbReference>
<proteinExistence type="predicted"/>
<evidence type="ECO:0000313" key="2">
    <source>
        <dbReference type="EMBL" id="PWN20531.1"/>
    </source>
</evidence>
<evidence type="ECO:0000313" key="3">
    <source>
        <dbReference type="Proteomes" id="UP000245942"/>
    </source>
</evidence>
<dbReference type="EMBL" id="KZ819327">
    <property type="protein sequence ID" value="PWN20531.1"/>
    <property type="molecule type" value="Genomic_DNA"/>
</dbReference>
<evidence type="ECO:0000256" key="1">
    <source>
        <dbReference type="SAM" id="MobiDB-lite"/>
    </source>
</evidence>
<protein>
    <submittedName>
        <fullName evidence="2">Uncharacterized protein</fullName>
    </submittedName>
</protein>
<name>A0A316U7V6_9BASI</name>
<dbReference type="Proteomes" id="UP000245942">
    <property type="component" value="Unassembled WGS sequence"/>
</dbReference>
<dbReference type="GeneID" id="37014190"/>
<organism evidence="2 3">
    <name type="scientific">Pseudomicrostroma glucosiphilum</name>
    <dbReference type="NCBI Taxonomy" id="1684307"/>
    <lineage>
        <taxon>Eukaryota</taxon>
        <taxon>Fungi</taxon>
        <taxon>Dikarya</taxon>
        <taxon>Basidiomycota</taxon>
        <taxon>Ustilaginomycotina</taxon>
        <taxon>Exobasidiomycetes</taxon>
        <taxon>Microstromatales</taxon>
        <taxon>Microstromatales incertae sedis</taxon>
        <taxon>Pseudomicrostroma</taxon>
    </lineage>
</organism>
<sequence>MHSPPVMSAAGPQRGLSNKGAQPWFNSAAYTYDPIFRNRAVSTWSTLSTTDNVVLS</sequence>
<feature type="region of interest" description="Disordered" evidence="1">
    <location>
        <begin position="1"/>
        <end position="21"/>
    </location>
</feature>
<accession>A0A316U7V6</accession>